<evidence type="ECO:0000256" key="1">
    <source>
        <dbReference type="SAM" id="Phobius"/>
    </source>
</evidence>
<keyword evidence="1" id="KW-0472">Membrane</keyword>
<keyword evidence="1" id="KW-1133">Transmembrane helix</keyword>
<keyword evidence="1" id="KW-0812">Transmembrane</keyword>
<name>A0A3B1BU92_9ZZZZ</name>
<feature type="transmembrane region" description="Helical" evidence="1">
    <location>
        <begin position="12"/>
        <end position="34"/>
    </location>
</feature>
<feature type="non-terminal residue" evidence="2">
    <location>
        <position position="77"/>
    </location>
</feature>
<sequence length="77" mass="8537">MGSFEVWQKWLFTAGVLIAVIGVVLALSSGTFLVSAFNKLAFQAFWEGREIPEEAIALALALALALWFAIYTFFSIY</sequence>
<dbReference type="AlphaFoldDB" id="A0A3B1BU92"/>
<feature type="transmembrane region" description="Helical" evidence="1">
    <location>
        <begin position="55"/>
        <end position="74"/>
    </location>
</feature>
<reference evidence="2" key="1">
    <citation type="submission" date="2018-06" db="EMBL/GenBank/DDBJ databases">
        <authorList>
            <person name="Zhirakovskaya E."/>
        </authorList>
    </citation>
    <scope>NUCLEOTIDE SEQUENCE</scope>
</reference>
<protein>
    <submittedName>
        <fullName evidence="2">Uncharacterized protein</fullName>
    </submittedName>
</protein>
<gene>
    <name evidence="2" type="ORF">MNBD_NITROSPINAE02-1676</name>
</gene>
<proteinExistence type="predicted"/>
<evidence type="ECO:0000313" key="2">
    <source>
        <dbReference type="EMBL" id="VAX19402.1"/>
    </source>
</evidence>
<organism evidence="2">
    <name type="scientific">hydrothermal vent metagenome</name>
    <dbReference type="NCBI Taxonomy" id="652676"/>
    <lineage>
        <taxon>unclassified sequences</taxon>
        <taxon>metagenomes</taxon>
        <taxon>ecological metagenomes</taxon>
    </lineage>
</organism>
<accession>A0A3B1BU92</accession>
<dbReference type="EMBL" id="UOGE01000045">
    <property type="protein sequence ID" value="VAX19402.1"/>
    <property type="molecule type" value="Genomic_DNA"/>
</dbReference>